<protein>
    <submittedName>
        <fullName evidence="1">DUF2171 domain-containing protein</fullName>
    </submittedName>
</protein>
<keyword evidence="2" id="KW-1185">Reference proteome</keyword>
<reference evidence="1" key="1">
    <citation type="submission" date="2022-03" db="EMBL/GenBank/DDBJ databases">
        <title>Identification of a novel bacterium isolated from mangrove sediments.</title>
        <authorList>
            <person name="Pan X."/>
        </authorList>
    </citation>
    <scope>NUCLEOTIDE SEQUENCE</scope>
    <source>
        <strain evidence="1">B1949</strain>
    </source>
</reference>
<organism evidence="1 2">
    <name type="scientific">Novosphingobium organovorum</name>
    <dbReference type="NCBI Taxonomy" id="2930092"/>
    <lineage>
        <taxon>Bacteria</taxon>
        <taxon>Pseudomonadati</taxon>
        <taxon>Pseudomonadota</taxon>
        <taxon>Alphaproteobacteria</taxon>
        <taxon>Sphingomonadales</taxon>
        <taxon>Sphingomonadaceae</taxon>
        <taxon>Novosphingobium</taxon>
    </lineage>
</organism>
<dbReference type="Proteomes" id="UP001162881">
    <property type="component" value="Unassembled WGS sequence"/>
</dbReference>
<comment type="caution">
    <text evidence="1">The sequence shown here is derived from an EMBL/GenBank/DDBJ whole genome shotgun (WGS) entry which is preliminary data.</text>
</comment>
<gene>
    <name evidence="1" type="ORF">MTR62_05135</name>
</gene>
<evidence type="ECO:0000313" key="2">
    <source>
        <dbReference type="Proteomes" id="UP001162881"/>
    </source>
</evidence>
<proteinExistence type="predicted"/>
<dbReference type="EMBL" id="JALHLF010000011">
    <property type="protein sequence ID" value="MCJ2182088.1"/>
    <property type="molecule type" value="Genomic_DNA"/>
</dbReference>
<evidence type="ECO:0000313" key="1">
    <source>
        <dbReference type="EMBL" id="MCJ2182088.1"/>
    </source>
</evidence>
<dbReference type="InterPro" id="IPR018684">
    <property type="entry name" value="DUF2171"/>
</dbReference>
<dbReference type="Pfam" id="PF09939">
    <property type="entry name" value="DUF2171"/>
    <property type="match status" value="1"/>
</dbReference>
<accession>A0ABT0BB62</accession>
<sequence length="85" mass="8745">MTVDTPFPTEPETAWTTVAGTIRKGMNVIDAEGTCLGQVETLVGDEVMLAGDGGHGFIALSQIDGVGEKGVLLSDRGDAMFGMAS</sequence>
<name>A0ABT0BB62_9SPHN</name>
<dbReference type="RefSeq" id="WP_244017642.1">
    <property type="nucleotide sequence ID" value="NZ_JALHLF010000011.1"/>
</dbReference>